<dbReference type="Proteomes" id="UP001283361">
    <property type="component" value="Unassembled WGS sequence"/>
</dbReference>
<reference evidence="13" key="1">
    <citation type="journal article" date="2023" name="G3 (Bethesda)">
        <title>A reference genome for the long-term kleptoplast-retaining sea slug Elysia crispata morphotype clarki.</title>
        <authorList>
            <person name="Eastman K.E."/>
            <person name="Pendleton A.L."/>
            <person name="Shaikh M.A."/>
            <person name="Suttiyut T."/>
            <person name="Ogas R."/>
            <person name="Tomko P."/>
            <person name="Gavelis G."/>
            <person name="Widhalm J.R."/>
            <person name="Wisecaver J.H."/>
        </authorList>
    </citation>
    <scope>NUCLEOTIDE SEQUENCE</scope>
    <source>
        <strain evidence="13">ECLA1</strain>
    </source>
</reference>
<dbReference type="PANTHER" id="PTHR16821">
    <property type="entry name" value="FRATAXIN"/>
    <property type="match status" value="1"/>
</dbReference>
<comment type="similarity">
    <text evidence="2">Belongs to the frataxin family.</text>
</comment>
<dbReference type="InterPro" id="IPR020895">
    <property type="entry name" value="Frataxin_CS"/>
</dbReference>
<dbReference type="SUPFAM" id="SSF55387">
    <property type="entry name" value="Frataxin/Nqo15-like"/>
    <property type="match status" value="1"/>
</dbReference>
<evidence type="ECO:0000256" key="7">
    <source>
        <dbReference type="ARBA" id="ARBA00022946"/>
    </source>
</evidence>
<keyword evidence="14" id="KW-1185">Reference proteome</keyword>
<keyword evidence="5" id="KW-0813">Transport</keyword>
<evidence type="ECO:0000256" key="9">
    <source>
        <dbReference type="ARBA" id="ARBA00023004"/>
    </source>
</evidence>
<dbReference type="NCBIfam" id="TIGR03422">
    <property type="entry name" value="mito_frataxin"/>
    <property type="match status" value="1"/>
</dbReference>
<evidence type="ECO:0000313" key="13">
    <source>
        <dbReference type="EMBL" id="KAK3741391.1"/>
    </source>
</evidence>
<evidence type="ECO:0000256" key="8">
    <source>
        <dbReference type="ARBA" id="ARBA00023002"/>
    </source>
</evidence>
<evidence type="ECO:0000256" key="6">
    <source>
        <dbReference type="ARBA" id="ARBA00022496"/>
    </source>
</evidence>
<evidence type="ECO:0000256" key="10">
    <source>
        <dbReference type="ARBA" id="ARBA00023065"/>
    </source>
</evidence>
<dbReference type="PROSITE" id="PS01344">
    <property type="entry name" value="FRATAXIN_1"/>
    <property type="match status" value="1"/>
</dbReference>
<dbReference type="GO" id="GO:0016226">
    <property type="term" value="P:iron-sulfur cluster assembly"/>
    <property type="evidence" value="ECO:0007669"/>
    <property type="project" value="InterPro"/>
</dbReference>
<keyword evidence="9" id="KW-0408">Iron</keyword>
<dbReference type="GO" id="GO:0006826">
    <property type="term" value="P:iron ion transport"/>
    <property type="evidence" value="ECO:0007669"/>
    <property type="project" value="UniProtKB-KW"/>
</dbReference>
<gene>
    <name evidence="13" type="ORF">RRG08_034435</name>
</gene>
<dbReference type="Pfam" id="PF01491">
    <property type="entry name" value="Frataxin_Cyay"/>
    <property type="match status" value="1"/>
</dbReference>
<dbReference type="PROSITE" id="PS50810">
    <property type="entry name" value="FRATAXIN_2"/>
    <property type="match status" value="1"/>
</dbReference>
<dbReference type="GO" id="GO:0051537">
    <property type="term" value="F:2 iron, 2 sulfur cluster binding"/>
    <property type="evidence" value="ECO:0007669"/>
    <property type="project" value="TreeGrafter"/>
</dbReference>
<dbReference type="GO" id="GO:0004322">
    <property type="term" value="F:ferroxidase activity"/>
    <property type="evidence" value="ECO:0007669"/>
    <property type="project" value="UniProtKB-EC"/>
</dbReference>
<organism evidence="13 14">
    <name type="scientific">Elysia crispata</name>
    <name type="common">lettuce slug</name>
    <dbReference type="NCBI Taxonomy" id="231223"/>
    <lineage>
        <taxon>Eukaryota</taxon>
        <taxon>Metazoa</taxon>
        <taxon>Spiralia</taxon>
        <taxon>Lophotrochozoa</taxon>
        <taxon>Mollusca</taxon>
        <taxon>Gastropoda</taxon>
        <taxon>Heterobranchia</taxon>
        <taxon>Euthyneura</taxon>
        <taxon>Panpulmonata</taxon>
        <taxon>Sacoglossa</taxon>
        <taxon>Placobranchoidea</taxon>
        <taxon>Plakobranchidae</taxon>
        <taxon>Elysia</taxon>
    </lineage>
</organism>
<keyword evidence="8" id="KW-0560">Oxidoreductase</keyword>
<dbReference type="EC" id="1.16.3.1" evidence="3"/>
<dbReference type="InterPro" id="IPR036524">
    <property type="entry name" value="Frataxin/CyaY_sf"/>
</dbReference>
<evidence type="ECO:0000313" key="14">
    <source>
        <dbReference type="Proteomes" id="UP001283361"/>
    </source>
</evidence>
<comment type="subcellular location">
    <subcellularLocation>
        <location evidence="1">Mitochondrion</location>
    </subcellularLocation>
</comment>
<dbReference type="GO" id="GO:0034986">
    <property type="term" value="F:iron chaperone activity"/>
    <property type="evidence" value="ECO:0007669"/>
    <property type="project" value="TreeGrafter"/>
</dbReference>
<keyword evidence="4" id="KW-0409">Iron storage</keyword>
<proteinExistence type="inferred from homology"/>
<evidence type="ECO:0000256" key="4">
    <source>
        <dbReference type="ARBA" id="ARBA00022434"/>
    </source>
</evidence>
<dbReference type="NCBIfam" id="TIGR03421">
    <property type="entry name" value="FeS_CyaY"/>
    <property type="match status" value="1"/>
</dbReference>
<dbReference type="Gene3D" id="3.30.920.10">
    <property type="entry name" value="Frataxin/CyaY"/>
    <property type="match status" value="1"/>
</dbReference>
<protein>
    <recommendedName>
        <fullName evidence="3">ferroxidase</fullName>
        <ecNumber evidence="3">1.16.3.1</ecNumber>
    </recommendedName>
</protein>
<dbReference type="GO" id="GO:0006879">
    <property type="term" value="P:intracellular iron ion homeostasis"/>
    <property type="evidence" value="ECO:0007669"/>
    <property type="project" value="UniProtKB-KW"/>
</dbReference>
<dbReference type="GO" id="GO:0008199">
    <property type="term" value="F:ferric iron binding"/>
    <property type="evidence" value="ECO:0007669"/>
    <property type="project" value="InterPro"/>
</dbReference>
<comment type="caution">
    <text evidence="13">The sequence shown here is derived from an EMBL/GenBank/DDBJ whole genome shotgun (WGS) entry which is preliminary data.</text>
</comment>
<dbReference type="GO" id="GO:0008198">
    <property type="term" value="F:ferrous iron binding"/>
    <property type="evidence" value="ECO:0007669"/>
    <property type="project" value="TreeGrafter"/>
</dbReference>
<dbReference type="AlphaFoldDB" id="A0AAE1CX79"/>
<evidence type="ECO:0000256" key="3">
    <source>
        <dbReference type="ARBA" id="ARBA00013107"/>
    </source>
</evidence>
<keyword evidence="6" id="KW-0410">Iron transport</keyword>
<keyword evidence="10" id="KW-0406">Ion transport</keyword>
<dbReference type="EMBL" id="JAWDGP010006429">
    <property type="protein sequence ID" value="KAK3741391.1"/>
    <property type="molecule type" value="Genomic_DNA"/>
</dbReference>
<evidence type="ECO:0000256" key="12">
    <source>
        <dbReference type="ARBA" id="ARBA00047990"/>
    </source>
</evidence>
<dbReference type="PANTHER" id="PTHR16821:SF2">
    <property type="entry name" value="FRATAXIN, MITOCHONDRIAL"/>
    <property type="match status" value="1"/>
</dbReference>
<evidence type="ECO:0000256" key="5">
    <source>
        <dbReference type="ARBA" id="ARBA00022448"/>
    </source>
</evidence>
<evidence type="ECO:0000256" key="11">
    <source>
        <dbReference type="ARBA" id="ARBA00023128"/>
    </source>
</evidence>
<comment type="catalytic activity">
    <reaction evidence="12">
        <text>4 Fe(2+) + O2 + 4 H(+) = 4 Fe(3+) + 2 H2O</text>
        <dbReference type="Rhea" id="RHEA:11148"/>
        <dbReference type="ChEBI" id="CHEBI:15377"/>
        <dbReference type="ChEBI" id="CHEBI:15378"/>
        <dbReference type="ChEBI" id="CHEBI:15379"/>
        <dbReference type="ChEBI" id="CHEBI:29033"/>
        <dbReference type="ChEBI" id="CHEBI:29034"/>
        <dbReference type="EC" id="1.16.3.1"/>
    </reaction>
</comment>
<dbReference type="InterPro" id="IPR002908">
    <property type="entry name" value="Frataxin/CyaY"/>
</dbReference>
<evidence type="ECO:0000256" key="2">
    <source>
        <dbReference type="ARBA" id="ARBA00008183"/>
    </source>
</evidence>
<dbReference type="PRINTS" id="PR00904">
    <property type="entry name" value="FRATAXIN"/>
</dbReference>
<name>A0AAE1CX79_9GAST</name>
<accession>A0AAE1CX79</accession>
<dbReference type="SMART" id="SM01219">
    <property type="entry name" value="Frataxin_Cyay"/>
    <property type="match status" value="1"/>
</dbReference>
<keyword evidence="11" id="KW-0496">Mitochondrion</keyword>
<evidence type="ECO:0000256" key="1">
    <source>
        <dbReference type="ARBA" id="ARBA00004173"/>
    </source>
</evidence>
<dbReference type="InterPro" id="IPR017789">
    <property type="entry name" value="Frataxin"/>
</dbReference>
<keyword evidence="7" id="KW-0809">Transit peptide</keyword>
<dbReference type="GO" id="GO:0005739">
    <property type="term" value="C:mitochondrion"/>
    <property type="evidence" value="ECO:0007669"/>
    <property type="project" value="UniProtKB-SubCell"/>
</dbReference>
<sequence length="221" mass="25175">MTNIFTSSLHSVCMRWMRQTNLLMLRSRNHSCAFTCQSATAQVCYNRSGGIGTTYGMRFRKNCIQKCLSGSITNQQTVTRHFHCTAPCNKLEPSPISEAEYENYAEETLDSLTEFFEDLPETEQCNEDYDCAFGSGVLTIHLGSIDGTFVINKQTPNKQIWLSSPLSGPKRYDYLNGQWIYLRDGSNLHRHLETEMTDILGFKVDLKKCKFYGKGHPKQPA</sequence>